<dbReference type="InterPro" id="IPR002104">
    <property type="entry name" value="Integrase_catalytic"/>
</dbReference>
<dbReference type="Gene3D" id="1.10.443.10">
    <property type="entry name" value="Intergrase catalytic core"/>
    <property type="match status" value="1"/>
</dbReference>
<accession>A0A1H3Z0D3</accession>
<dbReference type="GO" id="GO:0015074">
    <property type="term" value="P:DNA integration"/>
    <property type="evidence" value="ECO:0007669"/>
    <property type="project" value="InterPro"/>
</dbReference>
<dbReference type="Pfam" id="PF17293">
    <property type="entry name" value="Arm-DNA-bind_5"/>
    <property type="match status" value="1"/>
</dbReference>
<dbReference type="OrthoDB" id="1094492at2"/>
<dbReference type="RefSeq" id="WP_010264323.1">
    <property type="nucleotide sequence ID" value="NZ_CAEG01000012.1"/>
</dbReference>
<dbReference type="InterPro" id="IPR035386">
    <property type="entry name" value="Arm-DNA-bind_5"/>
</dbReference>
<keyword evidence="6" id="KW-1185">Reference proteome</keyword>
<protein>
    <submittedName>
        <fullName evidence="5">Site-specific recombinase XerD</fullName>
    </submittedName>
</protein>
<proteinExistence type="inferred from homology"/>
<dbReference type="GO" id="GO:0006310">
    <property type="term" value="P:DNA recombination"/>
    <property type="evidence" value="ECO:0007669"/>
    <property type="project" value="UniProtKB-KW"/>
</dbReference>
<dbReference type="PANTHER" id="PTHR30349">
    <property type="entry name" value="PHAGE INTEGRASE-RELATED"/>
    <property type="match status" value="1"/>
</dbReference>
<comment type="similarity">
    <text evidence="1">Belongs to the 'phage' integrase family.</text>
</comment>
<evidence type="ECO:0000256" key="3">
    <source>
        <dbReference type="ARBA" id="ARBA00023172"/>
    </source>
</evidence>
<name>A0A1H3Z0D3_9BACT</name>
<dbReference type="EMBL" id="FNRI01000002">
    <property type="protein sequence ID" value="SEA16901.1"/>
    <property type="molecule type" value="Genomic_DNA"/>
</dbReference>
<sequence length="401" mass="46574">MIIKIQPICKKNKIKKDGLAPIYLRFTYNGEKRYVSTGIYIQAKDWNPDTQRFINENSENEEIRLKIESIRYKYLKRLKQLEALDKEITLDALLDEKKARIATYTVKECLEQTIKRLETLGKYNSASKHKTALSLFMQFKPTPTRLEEINFQLLEEFELFLIQRGNQSNSIATKFSLLKAAYNKAAEEGKFTSKINPFIKFKVGKLWTSTHKRAIAKQHIILIENYSPQCTNTEYILLARDLFLFSYYTAGINFGDMARLKQENIAGERLYYTRHKTGKLLSYKLMPKALEIIQRYQNPTSEYLFPILNSSHKTELQKFNRIHKALAKTNKALKQIGEELKIPNKLTTYVARHSYATVLRRAGVATSIISSSLGHSSEKVTQIYLDSFENKQIDEAMQHLV</sequence>
<evidence type="ECO:0000259" key="4">
    <source>
        <dbReference type="PROSITE" id="PS51898"/>
    </source>
</evidence>
<evidence type="ECO:0000313" key="6">
    <source>
        <dbReference type="Proteomes" id="UP000183253"/>
    </source>
</evidence>
<dbReference type="STRING" id="1033731.SAMN05444145_10238"/>
<organism evidence="5 6">
    <name type="scientific">Alistipes timonensis JC136</name>
    <dbReference type="NCBI Taxonomy" id="1033731"/>
    <lineage>
        <taxon>Bacteria</taxon>
        <taxon>Pseudomonadati</taxon>
        <taxon>Bacteroidota</taxon>
        <taxon>Bacteroidia</taxon>
        <taxon>Bacteroidales</taxon>
        <taxon>Rikenellaceae</taxon>
        <taxon>Alistipes</taxon>
    </lineage>
</organism>
<dbReference type="Gene3D" id="1.10.150.130">
    <property type="match status" value="1"/>
</dbReference>
<evidence type="ECO:0000256" key="1">
    <source>
        <dbReference type="ARBA" id="ARBA00008857"/>
    </source>
</evidence>
<dbReference type="Pfam" id="PF13102">
    <property type="entry name" value="Phage_int_SAM_5"/>
    <property type="match status" value="1"/>
</dbReference>
<dbReference type="CDD" id="cd01185">
    <property type="entry name" value="INTN1_C_like"/>
    <property type="match status" value="1"/>
</dbReference>
<dbReference type="InterPro" id="IPR011010">
    <property type="entry name" value="DNA_brk_join_enz"/>
</dbReference>
<keyword evidence="2" id="KW-0238">DNA-binding</keyword>
<evidence type="ECO:0000256" key="2">
    <source>
        <dbReference type="ARBA" id="ARBA00023125"/>
    </source>
</evidence>
<dbReference type="InterPro" id="IPR013762">
    <property type="entry name" value="Integrase-like_cat_sf"/>
</dbReference>
<evidence type="ECO:0000313" key="5">
    <source>
        <dbReference type="EMBL" id="SEA16901.1"/>
    </source>
</evidence>
<reference evidence="5 6" key="1">
    <citation type="submission" date="2016-10" db="EMBL/GenBank/DDBJ databases">
        <authorList>
            <person name="de Groot N.N."/>
        </authorList>
    </citation>
    <scope>NUCLEOTIDE SEQUENCE [LARGE SCALE GENOMIC DNA]</scope>
    <source>
        <strain evidence="5 6">DSM 25383</strain>
    </source>
</reference>
<dbReference type="Pfam" id="PF00589">
    <property type="entry name" value="Phage_integrase"/>
    <property type="match status" value="1"/>
</dbReference>
<dbReference type="GO" id="GO:0003677">
    <property type="term" value="F:DNA binding"/>
    <property type="evidence" value="ECO:0007669"/>
    <property type="project" value="UniProtKB-KW"/>
</dbReference>
<dbReference type="Proteomes" id="UP000183253">
    <property type="component" value="Unassembled WGS sequence"/>
</dbReference>
<feature type="domain" description="Tyr recombinase" evidence="4">
    <location>
        <begin position="205"/>
        <end position="398"/>
    </location>
</feature>
<keyword evidence="3" id="KW-0233">DNA recombination</keyword>
<gene>
    <name evidence="5" type="ORF">SAMN05444145_10238</name>
</gene>
<dbReference type="AlphaFoldDB" id="A0A1H3Z0D3"/>
<dbReference type="InterPro" id="IPR050090">
    <property type="entry name" value="Tyrosine_recombinase_XerCD"/>
</dbReference>
<dbReference type="InterPro" id="IPR025269">
    <property type="entry name" value="SAM-like_dom"/>
</dbReference>
<dbReference type="PROSITE" id="PS51898">
    <property type="entry name" value="TYR_RECOMBINASE"/>
    <property type="match status" value="1"/>
</dbReference>
<dbReference type="PANTHER" id="PTHR30349:SF64">
    <property type="entry name" value="PROPHAGE INTEGRASE INTD-RELATED"/>
    <property type="match status" value="1"/>
</dbReference>
<dbReference type="InterPro" id="IPR010998">
    <property type="entry name" value="Integrase_recombinase_N"/>
</dbReference>
<dbReference type="SUPFAM" id="SSF56349">
    <property type="entry name" value="DNA breaking-rejoining enzymes"/>
    <property type="match status" value="1"/>
</dbReference>